<feature type="compositionally biased region" description="Basic and acidic residues" evidence="2">
    <location>
        <begin position="8"/>
        <end position="18"/>
    </location>
</feature>
<evidence type="ECO:0000259" key="3">
    <source>
        <dbReference type="PROSITE" id="PS50030"/>
    </source>
</evidence>
<dbReference type="PROSITE" id="PS50030">
    <property type="entry name" value="UBA"/>
    <property type="match status" value="1"/>
</dbReference>
<dbReference type="SMART" id="SM00213">
    <property type="entry name" value="UBQ"/>
    <property type="match status" value="1"/>
</dbReference>
<dbReference type="Gene3D" id="1.10.8.10">
    <property type="entry name" value="DNA helicase RuvA subunit, C-terminal domain"/>
    <property type="match status" value="1"/>
</dbReference>
<dbReference type="GO" id="GO:0005829">
    <property type="term" value="C:cytosol"/>
    <property type="evidence" value="ECO:0007669"/>
    <property type="project" value="TreeGrafter"/>
</dbReference>
<dbReference type="AlphaFoldDB" id="A0A8K0C657"/>
<dbReference type="SMART" id="SM00165">
    <property type="entry name" value="UBA"/>
    <property type="match status" value="1"/>
</dbReference>
<dbReference type="InterPro" id="IPR009060">
    <property type="entry name" value="UBA-like_sf"/>
</dbReference>
<feature type="domain" description="Ubiquitin-like" evidence="4">
    <location>
        <begin position="22"/>
        <end position="96"/>
    </location>
</feature>
<evidence type="ECO:0000256" key="2">
    <source>
        <dbReference type="SAM" id="MobiDB-lite"/>
    </source>
</evidence>
<evidence type="ECO:0000259" key="4">
    <source>
        <dbReference type="PROSITE" id="PS50053"/>
    </source>
</evidence>
<feature type="region of interest" description="Disordered" evidence="2">
    <location>
        <begin position="93"/>
        <end position="112"/>
    </location>
</feature>
<feature type="region of interest" description="Disordered" evidence="2">
    <location>
        <begin position="250"/>
        <end position="285"/>
    </location>
</feature>
<dbReference type="Pfam" id="PF00240">
    <property type="entry name" value="ubiquitin"/>
    <property type="match status" value="1"/>
</dbReference>
<dbReference type="Gene3D" id="1.10.260.100">
    <property type="match status" value="1"/>
</dbReference>
<dbReference type="InterPro" id="IPR015496">
    <property type="entry name" value="Ubiquilin"/>
</dbReference>
<dbReference type="Pfam" id="PF23195">
    <property type="entry name" value="UBQLN1"/>
    <property type="match status" value="1"/>
</dbReference>
<evidence type="ECO:0000313" key="6">
    <source>
        <dbReference type="Proteomes" id="UP000801492"/>
    </source>
</evidence>
<dbReference type="GO" id="GO:0006511">
    <property type="term" value="P:ubiquitin-dependent protein catabolic process"/>
    <property type="evidence" value="ECO:0007669"/>
    <property type="project" value="TreeGrafter"/>
</dbReference>
<protein>
    <recommendedName>
        <fullName evidence="1">Ubiquilin-like protein</fullName>
    </recommendedName>
</protein>
<feature type="domain" description="UBA" evidence="3">
    <location>
        <begin position="430"/>
        <end position="474"/>
    </location>
</feature>
<dbReference type="CDD" id="cd14399">
    <property type="entry name" value="UBA_PLICs"/>
    <property type="match status" value="1"/>
</dbReference>
<dbReference type="Gene3D" id="3.10.20.90">
    <property type="entry name" value="Phosphatidylinositol 3-kinase Catalytic Subunit, Chain A, domain 1"/>
    <property type="match status" value="1"/>
</dbReference>
<dbReference type="SUPFAM" id="SSF54236">
    <property type="entry name" value="Ubiquitin-like"/>
    <property type="match status" value="1"/>
</dbReference>
<dbReference type="PROSITE" id="PS50053">
    <property type="entry name" value="UBIQUITIN_2"/>
    <property type="match status" value="1"/>
</dbReference>
<feature type="region of interest" description="Disordered" evidence="2">
    <location>
        <begin position="1"/>
        <end position="20"/>
    </location>
</feature>
<sequence>MTDPTEDLPERKNPENTPRRKITVFCKTSKLKDSIEIDEDAPIKEFKNMLAAKLNATTDQLCLIFAGKILKDEGTLQTHNIKDKLTVHVVVKSKTPNSNGTESASSDSSRLRTSVNLNADSPDLSQLQSQMQVEFLRNPELLSQVFDNPMIQWIMEDPQGMSTLLTSSPQMQELMDNHPEINYMLNNRDLLRQTMDLARNPSVLQELMRTHDRALNNLESMPGGYDALQRMYRDIQEPIYNAATEQFNLHATDSSNNTSENPQQGTENRDPLPNPWFPQAQQQRANEPVNPAMLNLLQQMAANPQHAQNLLSSPNARETLGINPDALNLNENPELEQLLQTLMPQLLQQMENSDIRNRMNNPEDLLNNLLQIQQNMNALNQNLSASRNTNGNENENANPAFPNESNLNAVSDFVNRMVEVLAAQQDTSIPPEQRYQNQLEQLAGMGFINREANLQALVSTFGDINAAIEKLLNSDQRNQL</sequence>
<dbReference type="InterPro" id="IPR006636">
    <property type="entry name" value="STI1_HS-bd"/>
</dbReference>
<evidence type="ECO:0000256" key="1">
    <source>
        <dbReference type="ARBA" id="ARBA00074668"/>
    </source>
</evidence>
<reference evidence="5" key="1">
    <citation type="submission" date="2019-08" db="EMBL/GenBank/DDBJ databases">
        <title>The genome of the North American firefly Photinus pyralis.</title>
        <authorList>
            <consortium name="Photinus pyralis genome working group"/>
            <person name="Fallon T.R."/>
            <person name="Sander Lower S.E."/>
            <person name="Weng J.-K."/>
        </authorList>
    </citation>
    <scope>NUCLEOTIDE SEQUENCE</scope>
    <source>
        <strain evidence="5">TRF0915ILg1</strain>
        <tissue evidence="5">Whole body</tissue>
    </source>
</reference>
<dbReference type="SMART" id="SM00727">
    <property type="entry name" value="STI1"/>
    <property type="match status" value="3"/>
</dbReference>
<comment type="caution">
    <text evidence="5">The sequence shown here is derived from an EMBL/GenBank/DDBJ whole genome shotgun (WGS) entry which is preliminary data.</text>
</comment>
<dbReference type="Proteomes" id="UP000801492">
    <property type="component" value="Unassembled WGS sequence"/>
</dbReference>
<dbReference type="InterPro" id="IPR000626">
    <property type="entry name" value="Ubiquitin-like_dom"/>
</dbReference>
<dbReference type="PANTHER" id="PTHR10677:SF3">
    <property type="entry name" value="FI07626P-RELATED"/>
    <property type="match status" value="1"/>
</dbReference>
<name>A0A8K0C657_IGNLU</name>
<dbReference type="Pfam" id="PF00627">
    <property type="entry name" value="UBA"/>
    <property type="match status" value="1"/>
</dbReference>
<dbReference type="PANTHER" id="PTHR10677">
    <property type="entry name" value="UBIQUILIN"/>
    <property type="match status" value="1"/>
</dbReference>
<proteinExistence type="predicted"/>
<feature type="compositionally biased region" description="Low complexity" evidence="2">
    <location>
        <begin position="103"/>
        <end position="112"/>
    </location>
</feature>
<dbReference type="OrthoDB" id="9450922at2759"/>
<accession>A0A8K0C657</accession>
<dbReference type="EMBL" id="VTPC01091186">
    <property type="protein sequence ID" value="KAF2879366.1"/>
    <property type="molecule type" value="Genomic_DNA"/>
</dbReference>
<gene>
    <name evidence="5" type="ORF">ILUMI_26813</name>
</gene>
<feature type="compositionally biased region" description="Polar residues" evidence="2">
    <location>
        <begin position="250"/>
        <end position="266"/>
    </location>
</feature>
<dbReference type="FunFam" id="3.10.20.90:FF:000095">
    <property type="entry name" value="Ubiquilin 4"/>
    <property type="match status" value="1"/>
</dbReference>
<dbReference type="InterPro" id="IPR015940">
    <property type="entry name" value="UBA"/>
</dbReference>
<dbReference type="FunFam" id="1.10.8.10:FF:000077">
    <property type="entry name" value="Ubiquilin like"/>
    <property type="match status" value="1"/>
</dbReference>
<dbReference type="GO" id="GO:0031593">
    <property type="term" value="F:polyubiquitin modification-dependent protein binding"/>
    <property type="evidence" value="ECO:0007669"/>
    <property type="project" value="TreeGrafter"/>
</dbReference>
<keyword evidence="6" id="KW-1185">Reference proteome</keyword>
<feature type="region of interest" description="Disordered" evidence="2">
    <location>
        <begin position="384"/>
        <end position="404"/>
    </location>
</feature>
<organism evidence="5 6">
    <name type="scientific">Ignelater luminosus</name>
    <name type="common">Cucubano</name>
    <name type="synonym">Pyrophorus luminosus</name>
    <dbReference type="NCBI Taxonomy" id="2038154"/>
    <lineage>
        <taxon>Eukaryota</taxon>
        <taxon>Metazoa</taxon>
        <taxon>Ecdysozoa</taxon>
        <taxon>Arthropoda</taxon>
        <taxon>Hexapoda</taxon>
        <taxon>Insecta</taxon>
        <taxon>Pterygota</taxon>
        <taxon>Neoptera</taxon>
        <taxon>Endopterygota</taxon>
        <taxon>Coleoptera</taxon>
        <taxon>Polyphaga</taxon>
        <taxon>Elateriformia</taxon>
        <taxon>Elateroidea</taxon>
        <taxon>Elateridae</taxon>
        <taxon>Agrypninae</taxon>
        <taxon>Pyrophorini</taxon>
        <taxon>Ignelater</taxon>
    </lineage>
</organism>
<dbReference type="SUPFAM" id="SSF46934">
    <property type="entry name" value="UBA-like"/>
    <property type="match status" value="1"/>
</dbReference>
<dbReference type="FunFam" id="1.10.260.100:FF:000001">
    <property type="entry name" value="Ubiquilin 1"/>
    <property type="match status" value="1"/>
</dbReference>
<evidence type="ECO:0000313" key="5">
    <source>
        <dbReference type="EMBL" id="KAF2879366.1"/>
    </source>
</evidence>
<dbReference type="InterPro" id="IPR029071">
    <property type="entry name" value="Ubiquitin-like_domsf"/>
</dbReference>